<evidence type="ECO:0000313" key="8">
    <source>
        <dbReference type="Proteomes" id="UP000586042"/>
    </source>
</evidence>
<dbReference type="PANTHER" id="PTHR43649">
    <property type="entry name" value="ARABINOSE-BINDING PROTEIN-RELATED"/>
    <property type="match status" value="1"/>
</dbReference>
<evidence type="ECO:0000256" key="3">
    <source>
        <dbReference type="ARBA" id="ARBA00023136"/>
    </source>
</evidence>
<feature type="chain" id="PRO_5031016276" evidence="6">
    <location>
        <begin position="25"/>
        <end position="521"/>
    </location>
</feature>
<keyword evidence="3" id="KW-0472">Membrane</keyword>
<evidence type="ECO:0000256" key="5">
    <source>
        <dbReference type="ARBA" id="ARBA00023288"/>
    </source>
</evidence>
<keyword evidence="1" id="KW-1003">Cell membrane</keyword>
<dbReference type="EMBL" id="JABWGN010000004">
    <property type="protein sequence ID" value="NUW32179.1"/>
    <property type="molecule type" value="Genomic_DNA"/>
</dbReference>
<feature type="signal peptide" evidence="6">
    <location>
        <begin position="1"/>
        <end position="24"/>
    </location>
</feature>
<dbReference type="Proteomes" id="UP000586042">
    <property type="component" value="Unassembled WGS sequence"/>
</dbReference>
<keyword evidence="2 6" id="KW-0732">Signal</keyword>
<dbReference type="AlphaFoldDB" id="A0A7Y6M3E9"/>
<organism evidence="7 8">
    <name type="scientific">Nonomuraea montanisoli</name>
    <dbReference type="NCBI Taxonomy" id="2741721"/>
    <lineage>
        <taxon>Bacteria</taxon>
        <taxon>Bacillati</taxon>
        <taxon>Actinomycetota</taxon>
        <taxon>Actinomycetes</taxon>
        <taxon>Streptosporangiales</taxon>
        <taxon>Streptosporangiaceae</taxon>
        <taxon>Nonomuraea</taxon>
    </lineage>
</organism>
<dbReference type="PROSITE" id="PS51257">
    <property type="entry name" value="PROKAR_LIPOPROTEIN"/>
    <property type="match status" value="1"/>
</dbReference>
<evidence type="ECO:0000256" key="2">
    <source>
        <dbReference type="ARBA" id="ARBA00022729"/>
    </source>
</evidence>
<sequence length="521" mass="57082">MSASRRSRLLAGVLTLTAALTASACSGGGDAPQTDSNTITVMAKLFGTAPDPNGEMQQAVEKFLGKKLKVNWVPNAEYTDKLNVTFASSNLPQVMVVDPHLPGFVKAAQAGAFWDLTDKLDKYPNLKAADPRSALNSSINGKIYGLYRMRPSLRSAVMIRKDWLDKLGLKLPETVDDLYDIAKAFTEKDPDGNGKKDTYGLIIPKWPGNYASASPYDVVETWFGAPNEWGERNGKLVPGFDTPEFLEANKFLKKMVGEGLVNPDFATLDSAKWNDPFYLGKGGIIIDVNIRSRALLDKFRDEKDDPAFYGPKVAMVGNLKRSDGQKFSYPFTGYADVLAISRQSVPTEQDLDNLLKTLDKLATKEGQVLLQNGIEGRNFKPEGDIAALINETDPKVEIVQKDVDNAFTQLSTKGTNDIGGLAYARTPSGQPYKDMLKLQKELMEEDLKTAVFNPALPVVSPTKVARGAQIDTIIPDARIKFLSGEITEEQLKGEIKRWYDSGGTQVAAEVNDLVSKLGKTN</sequence>
<evidence type="ECO:0000256" key="4">
    <source>
        <dbReference type="ARBA" id="ARBA00023139"/>
    </source>
</evidence>
<protein>
    <submittedName>
        <fullName evidence="7">Extracellular solute-binding protein</fullName>
    </submittedName>
</protein>
<dbReference type="PROSITE" id="PS00430">
    <property type="entry name" value="TONB_DEPENDENT_REC_1"/>
    <property type="match status" value="1"/>
</dbReference>
<evidence type="ECO:0000256" key="6">
    <source>
        <dbReference type="SAM" id="SignalP"/>
    </source>
</evidence>
<dbReference type="SUPFAM" id="SSF53850">
    <property type="entry name" value="Periplasmic binding protein-like II"/>
    <property type="match status" value="1"/>
</dbReference>
<evidence type="ECO:0000313" key="7">
    <source>
        <dbReference type="EMBL" id="NUW32179.1"/>
    </source>
</evidence>
<dbReference type="Pfam" id="PF01547">
    <property type="entry name" value="SBP_bac_1"/>
    <property type="match status" value="1"/>
</dbReference>
<comment type="caution">
    <text evidence="7">The sequence shown here is derived from an EMBL/GenBank/DDBJ whole genome shotgun (WGS) entry which is preliminary data.</text>
</comment>
<keyword evidence="5" id="KW-0449">Lipoprotein</keyword>
<reference evidence="7 8" key="1">
    <citation type="submission" date="2020-06" db="EMBL/GenBank/DDBJ databases">
        <title>Nonomuraea sp. SMC257, a novel actinomycete isolated from soil.</title>
        <authorList>
            <person name="Chanama M."/>
        </authorList>
    </citation>
    <scope>NUCLEOTIDE SEQUENCE [LARGE SCALE GENOMIC DNA]</scope>
    <source>
        <strain evidence="7 8">SMC257</strain>
    </source>
</reference>
<dbReference type="CDD" id="cd13580">
    <property type="entry name" value="PBP2_AlgQ_like_1"/>
    <property type="match status" value="1"/>
</dbReference>
<dbReference type="InterPro" id="IPR010916">
    <property type="entry name" value="TonB_box_CS"/>
</dbReference>
<dbReference type="InterPro" id="IPR050490">
    <property type="entry name" value="Bact_solute-bd_prot1"/>
</dbReference>
<proteinExistence type="predicted"/>
<evidence type="ECO:0000256" key="1">
    <source>
        <dbReference type="ARBA" id="ARBA00022475"/>
    </source>
</evidence>
<dbReference type="PANTHER" id="PTHR43649:SF33">
    <property type="entry name" value="POLYGALACTURONAN_RHAMNOGALACTURONAN-BINDING PROTEIN YTCQ"/>
    <property type="match status" value="1"/>
</dbReference>
<dbReference type="InterPro" id="IPR006059">
    <property type="entry name" value="SBP"/>
</dbReference>
<name>A0A7Y6M3E9_9ACTN</name>
<gene>
    <name evidence="7" type="ORF">HTZ77_12150</name>
</gene>
<accession>A0A7Y6M3E9</accession>
<keyword evidence="4" id="KW-0564">Palmitate</keyword>
<keyword evidence="8" id="KW-1185">Reference proteome</keyword>
<dbReference type="Gene3D" id="3.40.190.10">
    <property type="entry name" value="Periplasmic binding protein-like II"/>
    <property type="match status" value="2"/>
</dbReference>